<protein>
    <submittedName>
        <fullName evidence="5">Uncharacterized protein</fullName>
    </submittedName>
</protein>
<dbReference type="Pfam" id="PF25954">
    <property type="entry name" value="Beta-barrel_RND_2"/>
    <property type="match status" value="1"/>
</dbReference>
<dbReference type="FunFam" id="2.40.30.170:FF:000010">
    <property type="entry name" value="Efflux RND transporter periplasmic adaptor subunit"/>
    <property type="match status" value="1"/>
</dbReference>
<feature type="domain" description="Multidrug resistance protein MdtA-like C-terminal permuted SH3" evidence="4">
    <location>
        <begin position="271"/>
        <end position="331"/>
    </location>
</feature>
<dbReference type="InterPro" id="IPR010916">
    <property type="entry name" value="TonB_box_CS"/>
</dbReference>
<evidence type="ECO:0000256" key="1">
    <source>
        <dbReference type="ARBA" id="ARBA00009477"/>
    </source>
</evidence>
<feature type="signal peptide" evidence="2">
    <location>
        <begin position="1"/>
        <end position="26"/>
    </location>
</feature>
<dbReference type="NCBIfam" id="TIGR01730">
    <property type="entry name" value="RND_mfp"/>
    <property type="match status" value="1"/>
</dbReference>
<evidence type="ECO:0000259" key="4">
    <source>
        <dbReference type="Pfam" id="PF25967"/>
    </source>
</evidence>
<dbReference type="PROSITE" id="PS51257">
    <property type="entry name" value="PROKAR_LIPOPROTEIN"/>
    <property type="match status" value="1"/>
</dbReference>
<evidence type="ECO:0000256" key="2">
    <source>
        <dbReference type="SAM" id="SignalP"/>
    </source>
</evidence>
<dbReference type="InterPro" id="IPR058627">
    <property type="entry name" value="MdtA-like_C"/>
</dbReference>
<dbReference type="Gene3D" id="1.10.287.470">
    <property type="entry name" value="Helix hairpin bin"/>
    <property type="match status" value="1"/>
</dbReference>
<gene>
    <name evidence="5" type="ORF">P873_11245</name>
</gene>
<reference evidence="5 6" key="1">
    <citation type="submission" date="2013-09" db="EMBL/GenBank/DDBJ databases">
        <title>Genome sequencing of Arenimonas composti.</title>
        <authorList>
            <person name="Chen F."/>
            <person name="Wang G."/>
        </authorList>
    </citation>
    <scope>NUCLEOTIDE SEQUENCE [LARGE SCALE GENOMIC DNA]</scope>
    <source>
        <strain evidence="5 6">TR7-09</strain>
    </source>
</reference>
<keyword evidence="2" id="KW-0732">Signal</keyword>
<dbReference type="GO" id="GO:0015562">
    <property type="term" value="F:efflux transmembrane transporter activity"/>
    <property type="evidence" value="ECO:0007669"/>
    <property type="project" value="TreeGrafter"/>
</dbReference>
<comment type="similarity">
    <text evidence="1">Belongs to the membrane fusion protein (MFP) (TC 8.A.1) family.</text>
</comment>
<name>A0A091BYC1_9GAMM</name>
<dbReference type="PANTHER" id="PTHR30469:SF16">
    <property type="entry name" value="HAE1 FAMILY EFFLUX PUMP MFP COMPONENT"/>
    <property type="match status" value="1"/>
</dbReference>
<dbReference type="InterPro" id="IPR006143">
    <property type="entry name" value="RND_pump_MFP"/>
</dbReference>
<dbReference type="Gene3D" id="2.40.50.100">
    <property type="match status" value="1"/>
</dbReference>
<organism evidence="5 6">
    <name type="scientific">Arenimonas composti TR7-09 = DSM 18010</name>
    <dbReference type="NCBI Taxonomy" id="1121013"/>
    <lineage>
        <taxon>Bacteria</taxon>
        <taxon>Pseudomonadati</taxon>
        <taxon>Pseudomonadota</taxon>
        <taxon>Gammaproteobacteria</taxon>
        <taxon>Lysobacterales</taxon>
        <taxon>Lysobacteraceae</taxon>
        <taxon>Arenimonas</taxon>
    </lineage>
</organism>
<dbReference type="SUPFAM" id="SSF111369">
    <property type="entry name" value="HlyD-like secretion proteins"/>
    <property type="match status" value="1"/>
</dbReference>
<dbReference type="EMBL" id="AWXU01000037">
    <property type="protein sequence ID" value="KFN49340.1"/>
    <property type="molecule type" value="Genomic_DNA"/>
</dbReference>
<proteinExistence type="inferred from homology"/>
<dbReference type="PROSITE" id="PS00430">
    <property type="entry name" value="TONB_DEPENDENT_REC_1"/>
    <property type="match status" value="1"/>
</dbReference>
<dbReference type="STRING" id="1121013.GCA_000426365_01657"/>
<dbReference type="InterPro" id="IPR058792">
    <property type="entry name" value="Beta-barrel_RND_2"/>
</dbReference>
<feature type="domain" description="CusB-like beta-barrel" evidence="3">
    <location>
        <begin position="194"/>
        <end position="265"/>
    </location>
</feature>
<dbReference type="Gene3D" id="2.40.420.20">
    <property type="match status" value="1"/>
</dbReference>
<dbReference type="PANTHER" id="PTHR30469">
    <property type="entry name" value="MULTIDRUG RESISTANCE PROTEIN MDTA"/>
    <property type="match status" value="1"/>
</dbReference>
<dbReference type="Proteomes" id="UP000029391">
    <property type="component" value="Unassembled WGS sequence"/>
</dbReference>
<evidence type="ECO:0000313" key="5">
    <source>
        <dbReference type="EMBL" id="KFN49340.1"/>
    </source>
</evidence>
<dbReference type="RefSeq" id="WP_051239770.1">
    <property type="nucleotide sequence ID" value="NZ_AUFF01000003.1"/>
</dbReference>
<comment type="caution">
    <text evidence="5">The sequence shown here is derived from an EMBL/GenBank/DDBJ whole genome shotgun (WGS) entry which is preliminary data.</text>
</comment>
<keyword evidence="6" id="KW-1185">Reference proteome</keyword>
<dbReference type="GO" id="GO:1990281">
    <property type="term" value="C:efflux pump complex"/>
    <property type="evidence" value="ECO:0007669"/>
    <property type="project" value="TreeGrafter"/>
</dbReference>
<accession>A0A091BYC1</accession>
<dbReference type="AlphaFoldDB" id="A0A091BYC1"/>
<sequence>MTPSIRPLLLAAFVTLLAGCSADGPAARGGAPAATVTTTVVQARPWSDAIEALGTTRANESVLVTAKVTETVVRVNFEDGDLVEAGHVLVDLSGRAEVAGLAEAAAAFRESEQQYRRMQDLAARQLIPASQLDTQRGTMDAARARLDAVRARLQDRVITAPFAGVLGFRQVSPGTLVTPGTTIASLDDISVMKLDFAVPETFLSALAPGQAVTARSAAFPGREFTGTVRTIDSRVDPVTRAVTVRAEIPNADRALRPGMLLTLRVFQPERQALVVPEISVIQVARDAHVFRVGAGDSVEQVGVSLGARREGEVEVLSGLQPGDRIVVDGSGKLRAGMTIRDVTAAATAEPPAADAAAGGN</sequence>
<dbReference type="Gene3D" id="2.40.30.170">
    <property type="match status" value="1"/>
</dbReference>
<dbReference type="Pfam" id="PF25967">
    <property type="entry name" value="RND-MFP_C"/>
    <property type="match status" value="1"/>
</dbReference>
<evidence type="ECO:0000313" key="6">
    <source>
        <dbReference type="Proteomes" id="UP000029391"/>
    </source>
</evidence>
<dbReference type="eggNOG" id="COG0845">
    <property type="taxonomic scope" value="Bacteria"/>
</dbReference>
<dbReference type="OrthoDB" id="9783047at2"/>
<feature type="chain" id="PRO_5001872014" evidence="2">
    <location>
        <begin position="27"/>
        <end position="360"/>
    </location>
</feature>
<evidence type="ECO:0000259" key="3">
    <source>
        <dbReference type="Pfam" id="PF25954"/>
    </source>
</evidence>